<feature type="region of interest" description="Disordered" evidence="12">
    <location>
        <begin position="966"/>
        <end position="1099"/>
    </location>
</feature>
<evidence type="ECO:0000256" key="8">
    <source>
        <dbReference type="ARBA" id="ARBA00022989"/>
    </source>
</evidence>
<evidence type="ECO:0000256" key="1">
    <source>
        <dbReference type="ARBA" id="ARBA00004251"/>
    </source>
</evidence>
<comment type="caution">
    <text evidence="16">The sequence shown here is derived from an EMBL/GenBank/DDBJ whole genome shotgun (WGS) entry which is preliminary data.</text>
</comment>
<evidence type="ECO:0000256" key="10">
    <source>
        <dbReference type="ARBA" id="ARBA00023170"/>
    </source>
</evidence>
<sequence>MEGKLFSGQYLIWMILLLGQLHGYKSCIEKERNALLELKNSMISRRVVSVFDSVLPTWNNDTKSDCCRWKGIKCNHTSGRVNGLFFEDMYYNESPLLNLSLLHPFEELRTLNLSLGYNGFFDDIEGYKSLRRLRNLEILFLSNNRFNNSIFPFLNAATSLTSLYLRYNSMDGSFPFKELKDLTNLELLDLSENRFNGSMPAELAHLKKLKTLNLSSNRFFMSLELQGLKNLTNLEVLGLAENILDQRPIPIEVVCEMKNLRELDLRGNNFVSQLPLCLGSLKKLRVLDLSSNQLSGNLPSSFSCLRSLQYLSLLDNNFTSLLSLNPLTNLTKLKVLKLSDMVQVETESNWKPKFQLSVVILRLCSLEKIPSFLVYQNNLRLVDLSSNRLSGDIPTWLLANNRELEVLELQDNSFTIFQMPTIMHNLQVLDFSANDISGPFPDNIGHALPNLVHINASDNRFHGHFPSSMGSLSLEYLKLSHNKFSGPFLPRETNFTQLSVLRMDNNLFSGKIGVGFSSPYLLTLDISNNSLTSVIPSWIFNLSYLKFLLLSNNFFEGTISSSSLNMPSLSSLDLSGNLFSGALPSHVNSSVLGKNLFLNDNNFTGPIPDTLLERVQILDLRNNKLSGSIPQFVNTQSIYILLLKGNNLTGSIPRQLCDMRNIRLLDLSYNKLNGFIPSCLYNLSFGLEGVGYTADYSTFISATFFQSEFYKSTFVVEKFEASYSTFHEIEIKFATKQRYDSYIGKYGFNDGILGYMYGMDLSSNELSGVIPVELGNLLKLRALNLSHNFLSSSIPSSFSNLKDIESLDLSYNLLQGSIPYQLTNLTSLAIFNVSYNNLSGIILQVRQFNTFNENSYLGNPLLCGPPTNRSCETKKGSEETGNGGEEDDEAAINMLVFYFSAASTYVTALIGILILMCFDCPWRRAWLRIVDAFIKSCVSLPMNSESVVAVDGADCAIANGGVTMEGDSSNENGTLENLEGCSTQHPMEASEGTQNEQVDDSKQMSRQKVQGKVKHEKTSGCKNIPSVLVKKKRDGKVVASNGSVAPNVAPVKSPKRNSLNGREAHVMKHGKNDSTPAEGTRDKPKLKATRKQVNDTSEDDTQSSKLWLHGCKSCIESERKALLELKNYMISRSVESVFGSVLPSWNNNKQSDCCRWKGIKCNHTSRRVIRLFFDDMYFNEHPLLNLSLLHPFEEVQNLNLSGLGYNGFFDDIEGYKSLRRLRNLEILDLSSNSFNNSIFPFLNTATSLTSLFLRWNVMGGAFPIKELKDLTNLELLDLRGNSFNSDMPGYKSLKRFKNLEILDLSSNRINQSIFPFLNTATSLKSLLLGWNFMYGAFPIIELKDLANLELLDLRGNSFNGSIPELIHLKKLKTLDLSLNNFLTSIVLQDLKNLTNLEALGLAENNPDGPIPIEVICEMKNLRELDLRANYVVGQLPLCLGSLKMLQVLDLSSNQLSGNLPSSFSSLESLEYLSLLDNNFTGLFSLNPLTNLTKLKVFKLSSTTDMVQVVTESNWEPKFQLSVVVLRFCNLEKIPSFLVYQNNLRLVDLSSNRLSGDIPTWLLVNNPELEVLQLRNNSFTFFQMPTIVHNLLVLDFSANNIGGLFPDNIGRQLSNLLHMNGSNNRFQGHFSSSMGEMKNLTFLDLSYNNLSGTLPRSFVTGCYSLEYLKLSHNKFSGHILSRGTSFTSIVVLRMDNNLFTGKIEVGLLSSINTLQVLDMSNNCLTGAIPSWISKLPRSASLLLSNNFLEGTIPPSLLLMWLLDLSGNLLSGALPSQVNDSDFGRYLFLNNNNFTGPIPNTLLKSFEILDLRNNKLSGSIPQFVNTQSTSILLLRGNNLTGSIPRELCDLGRIRLLDLSGNKLNGFIPSCLFNLSFGLGGEEKKEGTSYFSILLNDILTREFYKSKIVIEELVAYHFSFQEIEIKFASKQRYESYSGRSEFSNGILDFMNGMDLSNNELSGVIPEELGGLSKMQVLNLSHNFLSSSIPSSFSNLKDIESLDLSHNMLHGSIPHQLTSLTSLAVFDVSYNNLSGIIPQGRQFNTFNKESYLGNHLLCGPPTNKSCEAKKRSDEAGNGGQEDDDESAVNMLVFYFSTASTYVTVLTGILILMCFDCSWRRAWLCIVDAFIASTKGMLP</sequence>
<dbReference type="OrthoDB" id="4691307at2759"/>
<keyword evidence="5 13" id="KW-0812">Transmembrane</keyword>
<dbReference type="PANTHER" id="PTHR48062">
    <property type="entry name" value="RECEPTOR-LIKE PROTEIN 14"/>
    <property type="match status" value="1"/>
</dbReference>
<dbReference type="FunFam" id="3.80.10.10:FF:001579">
    <property type="entry name" value="LRR receptor-like serine/threonine-protein kinase GSO2"/>
    <property type="match status" value="1"/>
</dbReference>
<dbReference type="Pfam" id="PF00560">
    <property type="entry name" value="LRR_1"/>
    <property type="match status" value="9"/>
</dbReference>
<evidence type="ECO:0000256" key="5">
    <source>
        <dbReference type="ARBA" id="ARBA00022692"/>
    </source>
</evidence>
<accession>A0A8T2AFE5</accession>
<dbReference type="FunFam" id="3.80.10.10:FF:001347">
    <property type="entry name" value="LRR receptor-like serine/threonine-protein kinase GSO2"/>
    <property type="match status" value="2"/>
</dbReference>
<feature type="compositionally biased region" description="Polar residues" evidence="12">
    <location>
        <begin position="966"/>
        <end position="996"/>
    </location>
</feature>
<feature type="signal peptide" evidence="14">
    <location>
        <begin position="1"/>
        <end position="23"/>
    </location>
</feature>
<dbReference type="InterPro" id="IPR013210">
    <property type="entry name" value="LRR_N_plant-typ"/>
</dbReference>
<proteinExistence type="inferred from homology"/>
<keyword evidence="9 13" id="KW-0472">Membrane</keyword>
<dbReference type="EMBL" id="JAEFBJ010000009">
    <property type="protein sequence ID" value="KAG7572190.1"/>
    <property type="molecule type" value="Genomic_DNA"/>
</dbReference>
<dbReference type="SMART" id="SM00365">
    <property type="entry name" value="LRR_SD22"/>
    <property type="match status" value="12"/>
</dbReference>
<dbReference type="Proteomes" id="UP000694251">
    <property type="component" value="Chromosome 9"/>
</dbReference>
<keyword evidence="7" id="KW-0677">Repeat</keyword>
<dbReference type="InterPro" id="IPR001611">
    <property type="entry name" value="Leu-rich_rpt"/>
</dbReference>
<feature type="domain" description="Leucine-rich repeat-containing N-terminal plant-type" evidence="15">
    <location>
        <begin position="30"/>
        <end position="75"/>
    </location>
</feature>
<dbReference type="InterPro" id="IPR051502">
    <property type="entry name" value="RLP_Defense_Trigger"/>
</dbReference>
<evidence type="ECO:0000256" key="4">
    <source>
        <dbReference type="ARBA" id="ARBA00022614"/>
    </source>
</evidence>
<dbReference type="Pfam" id="PF08263">
    <property type="entry name" value="LRRNT_2"/>
    <property type="match status" value="2"/>
</dbReference>
<evidence type="ECO:0000256" key="3">
    <source>
        <dbReference type="ARBA" id="ARBA00022475"/>
    </source>
</evidence>
<keyword evidence="4" id="KW-0433">Leucine-rich repeat</keyword>
<dbReference type="InterPro" id="IPR003591">
    <property type="entry name" value="Leu-rich_rpt_typical-subtyp"/>
</dbReference>
<evidence type="ECO:0000256" key="9">
    <source>
        <dbReference type="ARBA" id="ARBA00023136"/>
    </source>
</evidence>
<evidence type="ECO:0000256" key="6">
    <source>
        <dbReference type="ARBA" id="ARBA00022729"/>
    </source>
</evidence>
<keyword evidence="17" id="KW-1185">Reference proteome</keyword>
<keyword evidence="10" id="KW-0675">Receptor</keyword>
<dbReference type="SMART" id="SM00369">
    <property type="entry name" value="LRR_TYP"/>
    <property type="match status" value="22"/>
</dbReference>
<feature type="chain" id="PRO_5035723599" evidence="14">
    <location>
        <begin position="24"/>
        <end position="2134"/>
    </location>
</feature>
<organism evidence="16 17">
    <name type="scientific">Arabidopsis suecica</name>
    <name type="common">Swedish thale-cress</name>
    <name type="synonym">Cardaminopsis suecica</name>
    <dbReference type="NCBI Taxonomy" id="45249"/>
    <lineage>
        <taxon>Eukaryota</taxon>
        <taxon>Viridiplantae</taxon>
        <taxon>Streptophyta</taxon>
        <taxon>Embryophyta</taxon>
        <taxon>Tracheophyta</taxon>
        <taxon>Spermatophyta</taxon>
        <taxon>Magnoliopsida</taxon>
        <taxon>eudicotyledons</taxon>
        <taxon>Gunneridae</taxon>
        <taxon>Pentapetalae</taxon>
        <taxon>rosids</taxon>
        <taxon>malvids</taxon>
        <taxon>Brassicales</taxon>
        <taxon>Brassicaceae</taxon>
        <taxon>Camelineae</taxon>
        <taxon>Arabidopsis</taxon>
    </lineage>
</organism>
<feature type="compositionally biased region" description="Basic and acidic residues" evidence="12">
    <location>
        <begin position="1062"/>
        <end position="1072"/>
    </location>
</feature>
<keyword evidence="6 14" id="KW-0732">Signal</keyword>
<keyword evidence="3" id="KW-1003">Cell membrane</keyword>
<name>A0A8T2AFE5_ARASU</name>
<comment type="subcellular location">
    <subcellularLocation>
        <location evidence="1">Cell membrane</location>
        <topology evidence="1">Single-pass type I membrane protein</topology>
    </subcellularLocation>
</comment>
<evidence type="ECO:0000256" key="7">
    <source>
        <dbReference type="ARBA" id="ARBA00022737"/>
    </source>
</evidence>
<reference evidence="16 17" key="1">
    <citation type="submission" date="2020-12" db="EMBL/GenBank/DDBJ databases">
        <title>Concerted genomic and epigenomic changes stabilize Arabidopsis allopolyploids.</title>
        <authorList>
            <person name="Chen Z."/>
        </authorList>
    </citation>
    <scope>NUCLEOTIDE SEQUENCE [LARGE SCALE GENOMIC DNA]</scope>
    <source>
        <strain evidence="16">As9502</strain>
        <tissue evidence="16">Leaf</tissue>
    </source>
</reference>
<evidence type="ECO:0000259" key="15">
    <source>
        <dbReference type="Pfam" id="PF08263"/>
    </source>
</evidence>
<dbReference type="GO" id="GO:0005886">
    <property type="term" value="C:plasma membrane"/>
    <property type="evidence" value="ECO:0007669"/>
    <property type="project" value="UniProtKB-SubCell"/>
</dbReference>
<gene>
    <name evidence="16" type="ORF">ISN44_As09g005730</name>
</gene>
<evidence type="ECO:0000256" key="13">
    <source>
        <dbReference type="SAM" id="Phobius"/>
    </source>
</evidence>
<feature type="domain" description="Leucine-rich repeat-containing N-terminal plant-type" evidence="15">
    <location>
        <begin position="1116"/>
        <end position="1162"/>
    </location>
</feature>
<dbReference type="PROSITE" id="PS51450">
    <property type="entry name" value="LRR"/>
    <property type="match status" value="3"/>
</dbReference>
<dbReference type="Pfam" id="PF13855">
    <property type="entry name" value="LRR_8"/>
    <property type="match status" value="6"/>
</dbReference>
<protein>
    <submittedName>
        <fullName evidence="16">Leucine-rich repeat</fullName>
    </submittedName>
</protein>
<comment type="similarity">
    <text evidence="2">Belongs to the RLP family.</text>
</comment>
<evidence type="ECO:0000256" key="2">
    <source>
        <dbReference type="ARBA" id="ARBA00009592"/>
    </source>
</evidence>
<feature type="transmembrane region" description="Helical" evidence="13">
    <location>
        <begin position="2087"/>
        <end position="2110"/>
    </location>
</feature>
<dbReference type="FunFam" id="3.80.10.10:FF:000041">
    <property type="entry name" value="LRR receptor-like serine/threonine-protein kinase ERECTA"/>
    <property type="match status" value="1"/>
</dbReference>
<evidence type="ECO:0000313" key="17">
    <source>
        <dbReference type="Proteomes" id="UP000694251"/>
    </source>
</evidence>
<keyword evidence="11" id="KW-0325">Glycoprotein</keyword>
<evidence type="ECO:0000256" key="14">
    <source>
        <dbReference type="SAM" id="SignalP"/>
    </source>
</evidence>
<keyword evidence="8 13" id="KW-1133">Transmembrane helix</keyword>
<dbReference type="PANTHER" id="PTHR48062:SF52">
    <property type="entry name" value="RECEPTOR-LIKE PROTEIN 8-RELATED"/>
    <property type="match status" value="1"/>
</dbReference>
<evidence type="ECO:0000313" key="16">
    <source>
        <dbReference type="EMBL" id="KAG7572190.1"/>
    </source>
</evidence>
<evidence type="ECO:0000256" key="11">
    <source>
        <dbReference type="ARBA" id="ARBA00023180"/>
    </source>
</evidence>
<evidence type="ECO:0000256" key="12">
    <source>
        <dbReference type="SAM" id="MobiDB-lite"/>
    </source>
</evidence>